<comment type="caution">
    <text evidence="13">The sequence shown here is derived from an EMBL/GenBank/DDBJ whole genome shotgun (WGS) entry which is preliminary data.</text>
</comment>
<keyword evidence="3" id="KW-0732">Signal</keyword>
<dbReference type="PROSITE" id="PS51166">
    <property type="entry name" value="CBM20"/>
    <property type="match status" value="1"/>
</dbReference>
<dbReference type="InterPro" id="IPR008291">
    <property type="entry name" value="Glucoamylase_SBD"/>
</dbReference>
<dbReference type="EMBL" id="CALLCH030000002">
    <property type="protein sequence ID" value="CAI4211603.1"/>
    <property type="molecule type" value="Genomic_DNA"/>
</dbReference>
<dbReference type="GO" id="GO:0000324">
    <property type="term" value="C:fungal-type vacuole"/>
    <property type="evidence" value="ECO:0007669"/>
    <property type="project" value="TreeGrafter"/>
</dbReference>
<feature type="active site" description="Proton acceptor" evidence="10">
    <location>
        <position position="255"/>
    </location>
</feature>
<reference evidence="13" key="1">
    <citation type="submission" date="2022-11" db="EMBL/GenBank/DDBJ databases">
        <authorList>
            <person name="Scott C."/>
            <person name="Bruce N."/>
        </authorList>
    </citation>
    <scope>NUCLEOTIDE SEQUENCE</scope>
</reference>
<dbReference type="EC" id="3.2.1.3" evidence="9"/>
<dbReference type="InterPro" id="IPR013784">
    <property type="entry name" value="Carb-bd-like_fold"/>
</dbReference>
<dbReference type="FunFam" id="2.60.40.10:FF:000552">
    <property type="entry name" value="Related to glucoamylase"/>
    <property type="match status" value="1"/>
</dbReference>
<dbReference type="PANTHER" id="PTHR31616">
    <property type="entry name" value="TREHALASE"/>
    <property type="match status" value="1"/>
</dbReference>
<evidence type="ECO:0000256" key="8">
    <source>
        <dbReference type="ARBA" id="ARBA00023326"/>
    </source>
</evidence>
<evidence type="ECO:0000313" key="14">
    <source>
        <dbReference type="Proteomes" id="UP000838763"/>
    </source>
</evidence>
<dbReference type="PANTHER" id="PTHR31616:SF12">
    <property type="entry name" value="GLUCOAMYLASE"/>
    <property type="match status" value="1"/>
</dbReference>
<evidence type="ECO:0000256" key="1">
    <source>
        <dbReference type="ARBA" id="ARBA00001863"/>
    </source>
</evidence>
<evidence type="ECO:0000256" key="5">
    <source>
        <dbReference type="ARBA" id="ARBA00023180"/>
    </source>
</evidence>
<dbReference type="GO" id="GO:0000272">
    <property type="term" value="P:polysaccharide catabolic process"/>
    <property type="evidence" value="ECO:0007669"/>
    <property type="project" value="UniProtKB-KW"/>
</dbReference>
<feature type="domain" description="CBM20" evidence="12">
    <location>
        <begin position="510"/>
        <end position="617"/>
    </location>
</feature>
<dbReference type="InterPro" id="IPR000165">
    <property type="entry name" value="Glucoamylase"/>
</dbReference>
<dbReference type="Gene3D" id="1.50.10.10">
    <property type="match status" value="2"/>
</dbReference>
<dbReference type="Gene3D" id="2.60.40.10">
    <property type="entry name" value="Immunoglobulins"/>
    <property type="match status" value="1"/>
</dbReference>
<dbReference type="InterPro" id="IPR013783">
    <property type="entry name" value="Ig-like_fold"/>
</dbReference>
<dbReference type="InterPro" id="IPR034836">
    <property type="entry name" value="CBM20_glucoamylase"/>
</dbReference>
<dbReference type="CDD" id="cd05811">
    <property type="entry name" value="CBM20_glucoamylase"/>
    <property type="match status" value="1"/>
</dbReference>
<dbReference type="Pfam" id="PF00723">
    <property type="entry name" value="Glyco_hydro_15"/>
    <property type="match status" value="3"/>
</dbReference>
<keyword evidence="7 9" id="KW-0326">Glycosidase</keyword>
<keyword evidence="14" id="KW-1185">Reference proteome</keyword>
<dbReference type="Pfam" id="PF00686">
    <property type="entry name" value="CBM_20"/>
    <property type="match status" value="1"/>
</dbReference>
<evidence type="ECO:0000256" key="10">
    <source>
        <dbReference type="PIRSR" id="PIRSR001031-1"/>
    </source>
</evidence>
<accession>A0A9P1GX99</accession>
<keyword evidence="6 9" id="KW-0119">Carbohydrate metabolism</keyword>
<evidence type="ECO:0000259" key="12">
    <source>
        <dbReference type="PROSITE" id="PS51166"/>
    </source>
</evidence>
<evidence type="ECO:0000256" key="4">
    <source>
        <dbReference type="ARBA" id="ARBA00022801"/>
    </source>
</evidence>
<dbReference type="OrthoDB" id="6123450at2759"/>
<dbReference type="InterPro" id="IPR012341">
    <property type="entry name" value="6hp_glycosidase-like_sf"/>
</dbReference>
<evidence type="ECO:0000256" key="3">
    <source>
        <dbReference type="ARBA" id="ARBA00022729"/>
    </source>
</evidence>
<dbReference type="InterPro" id="IPR011613">
    <property type="entry name" value="GH15-like"/>
</dbReference>
<keyword evidence="5" id="KW-0325">Glycoprotein</keyword>
<dbReference type="GO" id="GO:2001070">
    <property type="term" value="F:starch binding"/>
    <property type="evidence" value="ECO:0007669"/>
    <property type="project" value="InterPro"/>
</dbReference>
<evidence type="ECO:0000313" key="13">
    <source>
        <dbReference type="EMBL" id="CAI4211603.1"/>
    </source>
</evidence>
<feature type="active site" description="Proton donor" evidence="10">
    <location>
        <position position="258"/>
    </location>
</feature>
<dbReference type="InterPro" id="IPR046966">
    <property type="entry name" value="Glucoamylase_active_site"/>
</dbReference>
<dbReference type="PRINTS" id="PR00736">
    <property type="entry name" value="GLHYDRLASE15"/>
</dbReference>
<feature type="binding site" evidence="11">
    <location>
        <position position="170"/>
    </location>
    <ligand>
        <name>substrate</name>
    </ligand>
</feature>
<comment type="catalytic activity">
    <reaction evidence="1 9">
        <text>Hydrolysis of terminal (1-&gt;4)-linked alpha-D-glucose residues successively from non-reducing ends of the chains with release of beta-D-glucose.</text>
        <dbReference type="EC" id="3.2.1.3"/>
    </reaction>
</comment>
<evidence type="ECO:0000256" key="2">
    <source>
        <dbReference type="ARBA" id="ARBA00006188"/>
    </source>
</evidence>
<proteinExistence type="inferred from homology"/>
<evidence type="ECO:0000256" key="11">
    <source>
        <dbReference type="PIRSR" id="PIRSR001031-2"/>
    </source>
</evidence>
<name>A0A9P1GX99_9PEZI</name>
<dbReference type="SUPFAM" id="SSF49452">
    <property type="entry name" value="Starch-binding domain-like"/>
    <property type="match status" value="1"/>
</dbReference>
<dbReference type="SUPFAM" id="SSF48208">
    <property type="entry name" value="Six-hairpin glycosidases"/>
    <property type="match status" value="1"/>
</dbReference>
<organism evidence="13 14">
    <name type="scientific">Parascedosporium putredinis</name>
    <dbReference type="NCBI Taxonomy" id="1442378"/>
    <lineage>
        <taxon>Eukaryota</taxon>
        <taxon>Fungi</taxon>
        <taxon>Dikarya</taxon>
        <taxon>Ascomycota</taxon>
        <taxon>Pezizomycotina</taxon>
        <taxon>Sordariomycetes</taxon>
        <taxon>Hypocreomycetidae</taxon>
        <taxon>Microascales</taxon>
        <taxon>Microascaceae</taxon>
        <taxon>Parascedosporium</taxon>
    </lineage>
</organism>
<dbReference type="SMART" id="SM01065">
    <property type="entry name" value="CBM_2"/>
    <property type="match status" value="1"/>
</dbReference>
<dbReference type="PROSITE" id="PS00820">
    <property type="entry name" value="GLUCOAMYLASE"/>
    <property type="match status" value="1"/>
</dbReference>
<keyword evidence="8 9" id="KW-0624">Polysaccharide degradation</keyword>
<dbReference type="AlphaFoldDB" id="A0A9P1GX99"/>
<evidence type="ECO:0000256" key="7">
    <source>
        <dbReference type="ARBA" id="ARBA00023295"/>
    </source>
</evidence>
<dbReference type="Proteomes" id="UP000838763">
    <property type="component" value="Unassembled WGS sequence"/>
</dbReference>
<sequence>MEAMATMYQRVLGLFGTPAFLLFAPTAKFMSHPDAGSMSISTPTSWNGSIDDFIAWERPIALANILCNIGPDCVHDQTVSPGVVLASPSKVDPDYFYTWTRDAALVFKGLVEIFAENPTASTALQTEIHNYILTQAQLQTLENPSGSLRDGAGLAEPKFGADLSPFAENWGRPQRDGPPLRAIALIGYANWLLEQGDVESALERVWPVIQNDLSYVVQYWYSFLSLVVPAFLLVWSTGCENTDKAVSTRNRTGFDLWEEVRGSSFFTTANQYRALVEGSSLAKALGFSCPHCDMVSPQILCFMQDYWSPTQGHVLSNTLSTHKILADAFRHERLLWRPPWYLATLAAAEQMYDALYVWQQDGRMDVTETSLPFFRDFSPALGTGTYLNNSAEFGIIMNAVTHYADGFLQIVADHVHPNGSIAEQFTRDEGTPTSARDLTWSYGALLSAIARRDKQMPREWLPIGTDIPQTCAPISIIGYYASANPSHFPSPAQDLETNLPKANLLPEGSCPPTRYVVVRFDVRARTSWGQKIRMVGDQDILGSWDPRLGVDLDASTYTEKDPVWSVSMVLVAGHTLKYKFVRVSTDGDQVEWENDPDRTYSAPTKCNTADVVSEAWQ</sequence>
<protein>
    <recommendedName>
        <fullName evidence="9">Glucoamylase</fullName>
        <ecNumber evidence="9">3.2.1.3</ecNumber>
    </recommendedName>
    <alternativeName>
        <fullName evidence="9">1,4-alpha-D-glucan glucohydrolase</fullName>
    </alternativeName>
    <alternativeName>
        <fullName evidence="9">Glucan 1,4-alpha-glucosidase</fullName>
    </alternativeName>
</protein>
<evidence type="ECO:0000256" key="9">
    <source>
        <dbReference type="PIRNR" id="PIRNR001031"/>
    </source>
</evidence>
<dbReference type="PIRSF" id="PIRSF001031">
    <property type="entry name" value="Glu-a-glcsd_SBD"/>
    <property type="match status" value="1"/>
</dbReference>
<dbReference type="InterPro" id="IPR002044">
    <property type="entry name" value="CBM20"/>
</dbReference>
<dbReference type="GO" id="GO:0004339">
    <property type="term" value="F:glucan 1,4-alpha-glucosidase activity"/>
    <property type="evidence" value="ECO:0007669"/>
    <property type="project" value="UniProtKB-EC"/>
</dbReference>
<dbReference type="InterPro" id="IPR008928">
    <property type="entry name" value="6-hairpin_glycosidase_sf"/>
</dbReference>
<evidence type="ECO:0000256" key="6">
    <source>
        <dbReference type="ARBA" id="ARBA00023277"/>
    </source>
</evidence>
<comment type="similarity">
    <text evidence="2 9">Belongs to the glycosyl hydrolase 15 family.</text>
</comment>
<keyword evidence="4 9" id="KW-0378">Hydrolase</keyword>
<gene>
    <name evidence="13" type="ORF">PPNO1_LOCUS1382</name>
</gene>